<dbReference type="NCBIfam" id="TIGR01640">
    <property type="entry name" value="F_box_assoc_1"/>
    <property type="match status" value="1"/>
</dbReference>
<dbReference type="CDD" id="cd22157">
    <property type="entry name" value="F-box_AtFBW1-like"/>
    <property type="match status" value="1"/>
</dbReference>
<dbReference type="KEGG" id="mnt:21398794"/>
<dbReference type="PROSITE" id="PS50181">
    <property type="entry name" value="FBOX"/>
    <property type="match status" value="1"/>
</dbReference>
<reference evidence="3" key="1">
    <citation type="submission" date="2013-01" db="EMBL/GenBank/DDBJ databases">
        <title>Draft Genome Sequence of a Mulberry Tree, Morus notabilis C.K. Schneid.</title>
        <authorList>
            <person name="He N."/>
            <person name="Zhao S."/>
        </authorList>
    </citation>
    <scope>NUCLEOTIDE SEQUENCE</scope>
</reference>
<evidence type="ECO:0000313" key="2">
    <source>
        <dbReference type="EMBL" id="EXC20033.1"/>
    </source>
</evidence>
<dbReference type="Pfam" id="PF00646">
    <property type="entry name" value="F-box"/>
    <property type="match status" value="1"/>
</dbReference>
<protein>
    <submittedName>
        <fullName evidence="2">F-box/kelch-repeat protein</fullName>
    </submittedName>
</protein>
<dbReference type="SUPFAM" id="SSF81383">
    <property type="entry name" value="F-box domain"/>
    <property type="match status" value="1"/>
</dbReference>
<dbReference type="InterPro" id="IPR036047">
    <property type="entry name" value="F-box-like_dom_sf"/>
</dbReference>
<dbReference type="PANTHER" id="PTHR31672">
    <property type="entry name" value="BNACNNG10540D PROTEIN"/>
    <property type="match status" value="1"/>
</dbReference>
<organism evidence="2 3">
    <name type="scientific">Morus notabilis</name>
    <dbReference type="NCBI Taxonomy" id="981085"/>
    <lineage>
        <taxon>Eukaryota</taxon>
        <taxon>Viridiplantae</taxon>
        <taxon>Streptophyta</taxon>
        <taxon>Embryophyta</taxon>
        <taxon>Tracheophyta</taxon>
        <taxon>Spermatophyta</taxon>
        <taxon>Magnoliopsida</taxon>
        <taxon>eudicotyledons</taxon>
        <taxon>Gunneridae</taxon>
        <taxon>Pentapetalae</taxon>
        <taxon>rosids</taxon>
        <taxon>fabids</taxon>
        <taxon>Rosales</taxon>
        <taxon>Moraceae</taxon>
        <taxon>Moreae</taxon>
        <taxon>Morus</taxon>
    </lineage>
</organism>
<dbReference type="Proteomes" id="UP000030645">
    <property type="component" value="Unassembled WGS sequence"/>
</dbReference>
<dbReference type="SMART" id="SM00256">
    <property type="entry name" value="FBOX"/>
    <property type="match status" value="1"/>
</dbReference>
<dbReference type="InterPro" id="IPR017451">
    <property type="entry name" value="F-box-assoc_interact_dom"/>
</dbReference>
<dbReference type="Gene3D" id="1.20.1280.50">
    <property type="match status" value="1"/>
</dbReference>
<dbReference type="STRING" id="981085.W9S0E9"/>
<dbReference type="EMBL" id="KE345900">
    <property type="protein sequence ID" value="EXC20033.1"/>
    <property type="molecule type" value="Genomic_DNA"/>
</dbReference>
<dbReference type="OrthoDB" id="1644187at2759"/>
<name>W9S0E9_9ROSA</name>
<dbReference type="Pfam" id="PF07734">
    <property type="entry name" value="FBA_1"/>
    <property type="match status" value="1"/>
</dbReference>
<dbReference type="PANTHER" id="PTHR31672:SF13">
    <property type="entry name" value="F-BOX PROTEIN CPR30-LIKE"/>
    <property type="match status" value="1"/>
</dbReference>
<dbReference type="AlphaFoldDB" id="W9S0E9"/>
<gene>
    <name evidence="2" type="ORF">L484_015711</name>
</gene>
<dbReference type="InterPro" id="IPR050796">
    <property type="entry name" value="SCF_F-box_component"/>
</dbReference>
<accession>W9S0E9</accession>
<proteinExistence type="predicted"/>
<sequence>MKRIFYIPEELVEEILVRLPPKSLMRFKCVCKSWYALITDPSFANKHLRFGIDNSKKSSSVSLFLSWTRQELSLDHIFNHRFYGDLDKVFSLVSVCDEDDSNNSHLPCVVQEINLPPTLKHDTDSFINSHCNGIICWFNRSGFCGEIFLCNPSLNEFKLLHTPSLLPEFWPSGFGFGYDARANDYKFVKLFRSAYNPIASRALVYTLGIDSWKEIKMDLKGKFCLADAKGVYCRGVYYWVNKAVPGREDMILSFDMSDEVFHTIALPDCIKRVDGQSPKRLALWNESLVLFFTPANSWFSTSFEMWVMADNVGGVEGVTWTKHLTIRPQRFIHLYSTLTFWKDDEILFETRDGRLVSYNLYSQKLRKLPIHGAVLPGRTSAHLYLKSLVSVRGGTHAKQPQN</sequence>
<dbReference type="InterPro" id="IPR001810">
    <property type="entry name" value="F-box_dom"/>
</dbReference>
<feature type="domain" description="F-box" evidence="1">
    <location>
        <begin position="1"/>
        <end position="48"/>
    </location>
</feature>
<keyword evidence="3" id="KW-1185">Reference proteome</keyword>
<evidence type="ECO:0000259" key="1">
    <source>
        <dbReference type="PROSITE" id="PS50181"/>
    </source>
</evidence>
<dbReference type="InterPro" id="IPR006527">
    <property type="entry name" value="F-box-assoc_dom_typ1"/>
</dbReference>
<evidence type="ECO:0000313" key="3">
    <source>
        <dbReference type="Proteomes" id="UP000030645"/>
    </source>
</evidence>